<keyword evidence="5 6" id="KW-0472">Membrane</keyword>
<name>G0MUH5_CAEBE</name>
<keyword evidence="4 6" id="KW-1133">Transmembrane helix</keyword>
<dbReference type="OMA" id="MIPLICY"/>
<evidence type="ECO:0000256" key="2">
    <source>
        <dbReference type="ARBA" id="ARBA00009166"/>
    </source>
</evidence>
<evidence type="ECO:0000256" key="5">
    <source>
        <dbReference type="ARBA" id="ARBA00023136"/>
    </source>
</evidence>
<evidence type="ECO:0000313" key="7">
    <source>
        <dbReference type="EMBL" id="EGT44101.1"/>
    </source>
</evidence>
<dbReference type="InParanoid" id="G0MUH5"/>
<dbReference type="Pfam" id="PF10317">
    <property type="entry name" value="7TM_GPCR_Srd"/>
    <property type="match status" value="1"/>
</dbReference>
<dbReference type="SUPFAM" id="SSF81321">
    <property type="entry name" value="Family A G protein-coupled receptor-like"/>
    <property type="match status" value="1"/>
</dbReference>
<keyword evidence="3 6" id="KW-0812">Transmembrane</keyword>
<reference evidence="8" key="1">
    <citation type="submission" date="2011-07" db="EMBL/GenBank/DDBJ databases">
        <authorList>
            <consortium name="Caenorhabditis brenneri Sequencing and Analysis Consortium"/>
            <person name="Wilson R.K."/>
        </authorList>
    </citation>
    <scope>NUCLEOTIDE SEQUENCE [LARGE SCALE GENOMIC DNA]</scope>
    <source>
        <strain evidence="8">PB2801</strain>
    </source>
</reference>
<protein>
    <submittedName>
        <fullName evidence="7">Uncharacterized protein</fullName>
    </submittedName>
</protein>
<evidence type="ECO:0000256" key="1">
    <source>
        <dbReference type="ARBA" id="ARBA00004141"/>
    </source>
</evidence>
<dbReference type="PANTHER" id="PTHR22945">
    <property type="entry name" value="SERPENTINE RECEPTOR, CLASS D DELTA"/>
    <property type="match status" value="1"/>
</dbReference>
<dbReference type="HOGENOM" id="CLU_057924_0_0_1"/>
<dbReference type="InterPro" id="IPR050920">
    <property type="entry name" value="Nematode_rcpt-like_delta"/>
</dbReference>
<comment type="similarity">
    <text evidence="2">Belongs to the nematode receptor-like protein srd family.</text>
</comment>
<dbReference type="InterPro" id="IPR019421">
    <property type="entry name" value="7TM_GPCR_serpentine_rcpt_Srd"/>
</dbReference>
<evidence type="ECO:0000256" key="6">
    <source>
        <dbReference type="SAM" id="Phobius"/>
    </source>
</evidence>
<evidence type="ECO:0000313" key="8">
    <source>
        <dbReference type="Proteomes" id="UP000008068"/>
    </source>
</evidence>
<proteinExistence type="inferred from homology"/>
<feature type="transmembrane region" description="Helical" evidence="6">
    <location>
        <begin position="47"/>
        <end position="68"/>
    </location>
</feature>
<feature type="transmembrane region" description="Helical" evidence="6">
    <location>
        <begin position="240"/>
        <end position="260"/>
    </location>
</feature>
<dbReference type="PANTHER" id="PTHR22945:SF97">
    <property type="entry name" value="SERPENTINE RECEPTOR, CLASS D (DELTA)"/>
    <property type="match status" value="1"/>
</dbReference>
<dbReference type="FunCoup" id="G0MUH5">
    <property type="interactions" value="9"/>
</dbReference>
<evidence type="ECO:0000256" key="3">
    <source>
        <dbReference type="ARBA" id="ARBA00022692"/>
    </source>
</evidence>
<dbReference type="AlphaFoldDB" id="G0MUH5"/>
<dbReference type="OrthoDB" id="5831604at2759"/>
<accession>G0MUH5</accession>
<sequence>MTDLAIILDTIASIYYPLFFGSCMILHCLLFYLINRKTTKVLRTMRYFLYPSNFVNFCLALLTFFLQFRNVHNIQSMAIMCQRPCKFLGPAWCFHGYIFILALATVGGVLNIHTLYYRMITIKHHENLQFWVFIFGLWYLFPAIIIVLSYIPPIDLDFVYSETLSKHPDYDFSPYLKFGGFAHSHNICMTLVTVTLVVLATLAPMFGYYWRRETLKILDKNINSLSVTSVSQFRALIHGLGLQIMIPLFCYVPVGFFYVYNKYSGTQILISQYTLCFMITLPALFDPILQIYFIVPYRRAVKQMLKCRKRRIEDSESGVRHNTITLWQRRKSSQPNQGGVVNNTA</sequence>
<feature type="transmembrane region" description="Helical" evidence="6">
    <location>
        <begin position="14"/>
        <end position="35"/>
    </location>
</feature>
<feature type="transmembrane region" description="Helical" evidence="6">
    <location>
        <begin position="96"/>
        <end position="116"/>
    </location>
</feature>
<keyword evidence="8" id="KW-1185">Reference proteome</keyword>
<dbReference type="eggNOG" id="ENOG502TFTM">
    <property type="taxonomic scope" value="Eukaryota"/>
</dbReference>
<comment type="subcellular location">
    <subcellularLocation>
        <location evidence="1">Membrane</location>
        <topology evidence="1">Multi-pass membrane protein</topology>
    </subcellularLocation>
</comment>
<evidence type="ECO:0000256" key="4">
    <source>
        <dbReference type="ARBA" id="ARBA00022989"/>
    </source>
</evidence>
<organism evidence="8">
    <name type="scientific">Caenorhabditis brenneri</name>
    <name type="common">Nematode worm</name>
    <dbReference type="NCBI Taxonomy" id="135651"/>
    <lineage>
        <taxon>Eukaryota</taxon>
        <taxon>Metazoa</taxon>
        <taxon>Ecdysozoa</taxon>
        <taxon>Nematoda</taxon>
        <taxon>Chromadorea</taxon>
        <taxon>Rhabditida</taxon>
        <taxon>Rhabditina</taxon>
        <taxon>Rhabditomorpha</taxon>
        <taxon>Rhabditoidea</taxon>
        <taxon>Rhabditidae</taxon>
        <taxon>Peloderinae</taxon>
        <taxon>Caenorhabditis</taxon>
    </lineage>
</organism>
<feature type="transmembrane region" description="Helical" evidence="6">
    <location>
        <begin position="128"/>
        <end position="151"/>
    </location>
</feature>
<dbReference type="EMBL" id="GL379812">
    <property type="protein sequence ID" value="EGT44101.1"/>
    <property type="molecule type" value="Genomic_DNA"/>
</dbReference>
<gene>
    <name evidence="7" type="ORF">CAEBREN_03691</name>
</gene>
<feature type="transmembrane region" description="Helical" evidence="6">
    <location>
        <begin position="272"/>
        <end position="295"/>
    </location>
</feature>
<dbReference type="Proteomes" id="UP000008068">
    <property type="component" value="Unassembled WGS sequence"/>
</dbReference>
<feature type="transmembrane region" description="Helical" evidence="6">
    <location>
        <begin position="184"/>
        <end position="210"/>
    </location>
</feature>
<dbReference type="GO" id="GO:0016020">
    <property type="term" value="C:membrane"/>
    <property type="evidence" value="ECO:0007669"/>
    <property type="project" value="UniProtKB-SubCell"/>
</dbReference>